<feature type="transmembrane region" description="Helical" evidence="6">
    <location>
        <begin position="377"/>
        <end position="396"/>
    </location>
</feature>
<feature type="transmembrane region" description="Helical" evidence="6">
    <location>
        <begin position="313"/>
        <end position="333"/>
    </location>
</feature>
<evidence type="ECO:0000256" key="4">
    <source>
        <dbReference type="ARBA" id="ARBA00023136"/>
    </source>
</evidence>
<feature type="transmembrane region" description="Helical" evidence="6">
    <location>
        <begin position="478"/>
        <end position="496"/>
    </location>
</feature>
<dbReference type="SUPFAM" id="SSF103473">
    <property type="entry name" value="MFS general substrate transporter"/>
    <property type="match status" value="1"/>
</dbReference>
<evidence type="ECO:0000256" key="3">
    <source>
        <dbReference type="ARBA" id="ARBA00022989"/>
    </source>
</evidence>
<feature type="region of interest" description="Disordered" evidence="5">
    <location>
        <begin position="509"/>
        <end position="529"/>
    </location>
</feature>
<evidence type="ECO:0000256" key="1">
    <source>
        <dbReference type="ARBA" id="ARBA00004141"/>
    </source>
</evidence>
<keyword evidence="2 6" id="KW-0812">Transmembrane</keyword>
<dbReference type="Proteomes" id="UP001301958">
    <property type="component" value="Unassembled WGS sequence"/>
</dbReference>
<reference evidence="8" key="2">
    <citation type="submission" date="2023-05" db="EMBL/GenBank/DDBJ databases">
        <authorList>
            <consortium name="Lawrence Berkeley National Laboratory"/>
            <person name="Steindorff A."/>
            <person name="Hensen N."/>
            <person name="Bonometti L."/>
            <person name="Westerberg I."/>
            <person name="Brannstrom I.O."/>
            <person name="Guillou S."/>
            <person name="Cros-Aarteil S."/>
            <person name="Calhoun S."/>
            <person name="Haridas S."/>
            <person name="Kuo A."/>
            <person name="Mondo S."/>
            <person name="Pangilinan J."/>
            <person name="Riley R."/>
            <person name="Labutti K."/>
            <person name="Andreopoulos B."/>
            <person name="Lipzen A."/>
            <person name="Chen C."/>
            <person name="Yanf M."/>
            <person name="Daum C."/>
            <person name="Ng V."/>
            <person name="Clum A."/>
            <person name="Ohm R."/>
            <person name="Martin F."/>
            <person name="Silar P."/>
            <person name="Natvig D."/>
            <person name="Lalanne C."/>
            <person name="Gautier V."/>
            <person name="Ament-Velasquez S.L."/>
            <person name="Kruys A."/>
            <person name="Hutchinson M.I."/>
            <person name="Powell A.J."/>
            <person name="Barry K."/>
            <person name="Miller A.N."/>
            <person name="Grigoriev I.V."/>
            <person name="Debuchy R."/>
            <person name="Gladieux P."/>
            <person name="Thoren M.H."/>
            <person name="Johannesson H."/>
        </authorList>
    </citation>
    <scope>NUCLEOTIDE SEQUENCE</scope>
    <source>
        <strain evidence="8">CBS 990.96</strain>
    </source>
</reference>
<dbReference type="InterPro" id="IPR011701">
    <property type="entry name" value="MFS"/>
</dbReference>
<keyword evidence="3 6" id="KW-1133">Transmembrane helix</keyword>
<feature type="transmembrane region" description="Helical" evidence="6">
    <location>
        <begin position="202"/>
        <end position="222"/>
    </location>
</feature>
<dbReference type="PANTHER" id="PTHR42718">
    <property type="entry name" value="MAJOR FACILITATOR SUPERFAMILY MULTIDRUG TRANSPORTER MFSC"/>
    <property type="match status" value="1"/>
</dbReference>
<dbReference type="PROSITE" id="PS50850">
    <property type="entry name" value="MFS"/>
    <property type="match status" value="1"/>
</dbReference>
<keyword evidence="4 6" id="KW-0472">Membrane</keyword>
<evidence type="ECO:0000259" key="7">
    <source>
        <dbReference type="PROSITE" id="PS50850"/>
    </source>
</evidence>
<comment type="subcellular location">
    <subcellularLocation>
        <location evidence="1">Membrane</location>
        <topology evidence="1">Multi-pass membrane protein</topology>
    </subcellularLocation>
</comment>
<feature type="domain" description="Major facilitator superfamily (MFS) profile" evidence="7">
    <location>
        <begin position="47"/>
        <end position="501"/>
    </location>
</feature>
<feature type="transmembrane region" description="Helical" evidence="6">
    <location>
        <begin position="113"/>
        <end position="132"/>
    </location>
</feature>
<keyword evidence="9" id="KW-1185">Reference proteome</keyword>
<feature type="transmembrane region" description="Helical" evidence="6">
    <location>
        <begin position="84"/>
        <end position="101"/>
    </location>
</feature>
<comment type="caution">
    <text evidence="8">The sequence shown here is derived from an EMBL/GenBank/DDBJ whole genome shotgun (WGS) entry which is preliminary data.</text>
</comment>
<dbReference type="InterPro" id="IPR036259">
    <property type="entry name" value="MFS_trans_sf"/>
</dbReference>
<gene>
    <name evidence="8" type="ORF">QBC38DRAFT_487757</name>
</gene>
<feature type="transmembrane region" description="Helical" evidence="6">
    <location>
        <begin position="138"/>
        <end position="161"/>
    </location>
</feature>
<evidence type="ECO:0000256" key="6">
    <source>
        <dbReference type="SAM" id="Phobius"/>
    </source>
</evidence>
<reference evidence="8" key="1">
    <citation type="journal article" date="2023" name="Mol. Phylogenet. Evol.">
        <title>Genome-scale phylogeny and comparative genomics of the fungal order Sordariales.</title>
        <authorList>
            <person name="Hensen N."/>
            <person name="Bonometti L."/>
            <person name="Westerberg I."/>
            <person name="Brannstrom I.O."/>
            <person name="Guillou S."/>
            <person name="Cros-Aarteil S."/>
            <person name="Calhoun S."/>
            <person name="Haridas S."/>
            <person name="Kuo A."/>
            <person name="Mondo S."/>
            <person name="Pangilinan J."/>
            <person name="Riley R."/>
            <person name="LaButti K."/>
            <person name="Andreopoulos B."/>
            <person name="Lipzen A."/>
            <person name="Chen C."/>
            <person name="Yan M."/>
            <person name="Daum C."/>
            <person name="Ng V."/>
            <person name="Clum A."/>
            <person name="Steindorff A."/>
            <person name="Ohm R.A."/>
            <person name="Martin F."/>
            <person name="Silar P."/>
            <person name="Natvig D.O."/>
            <person name="Lalanne C."/>
            <person name="Gautier V."/>
            <person name="Ament-Velasquez S.L."/>
            <person name="Kruys A."/>
            <person name="Hutchinson M.I."/>
            <person name="Powell A.J."/>
            <person name="Barry K."/>
            <person name="Miller A.N."/>
            <person name="Grigoriev I.V."/>
            <person name="Debuchy R."/>
            <person name="Gladieux P."/>
            <person name="Hiltunen Thoren M."/>
            <person name="Johannesson H."/>
        </authorList>
    </citation>
    <scope>NUCLEOTIDE SEQUENCE</scope>
    <source>
        <strain evidence="8">CBS 990.96</strain>
    </source>
</reference>
<feature type="transmembrane region" description="Helical" evidence="6">
    <location>
        <begin position="439"/>
        <end position="458"/>
    </location>
</feature>
<feature type="transmembrane region" description="Helical" evidence="6">
    <location>
        <begin position="242"/>
        <end position="260"/>
    </location>
</feature>
<evidence type="ECO:0000256" key="2">
    <source>
        <dbReference type="ARBA" id="ARBA00022692"/>
    </source>
</evidence>
<dbReference type="AlphaFoldDB" id="A0AAN7BHM1"/>
<feature type="transmembrane region" description="Helical" evidence="6">
    <location>
        <begin position="44"/>
        <end position="64"/>
    </location>
</feature>
<dbReference type="PANTHER" id="PTHR42718:SF11">
    <property type="entry name" value="MAJOR FACILITATOR SUPERFAMILY (MFS) PROFILE DOMAIN-CONTAINING PROTEIN"/>
    <property type="match status" value="1"/>
</dbReference>
<dbReference type="EMBL" id="MU865427">
    <property type="protein sequence ID" value="KAK4223438.1"/>
    <property type="molecule type" value="Genomic_DNA"/>
</dbReference>
<name>A0AAN7BHM1_9PEZI</name>
<feature type="transmembrane region" description="Helical" evidence="6">
    <location>
        <begin position="402"/>
        <end position="427"/>
    </location>
</feature>
<dbReference type="Gene3D" id="1.20.1250.20">
    <property type="entry name" value="MFS general substrate transporter like domains"/>
    <property type="match status" value="1"/>
</dbReference>
<evidence type="ECO:0000313" key="9">
    <source>
        <dbReference type="Proteomes" id="UP001301958"/>
    </source>
</evidence>
<evidence type="ECO:0000256" key="5">
    <source>
        <dbReference type="SAM" id="MobiDB-lite"/>
    </source>
</evidence>
<protein>
    <submittedName>
        <fullName evidence="8">Major facilitator superfamily domain-containing protein</fullName>
    </submittedName>
</protein>
<dbReference type="GO" id="GO:0022857">
    <property type="term" value="F:transmembrane transporter activity"/>
    <property type="evidence" value="ECO:0007669"/>
    <property type="project" value="InterPro"/>
</dbReference>
<sequence>MMAPPPDPEIQSPCSSSSENEKDDTSLNLDLLGRQRPEAFSSTLTEILFGTALLTSIFMAEFFISGFNIILPSVSSSLDIPKSSQIWPSSVFSLVTGAFLLPMGRLADIQGGYWVFNLGLVWFTIWCLVSGFSTNYIMLIVTRALGGLGAAAFLPTGIMLMGKLYRPGPRKNLVFGLYSAFAPVGFFLGIIVGGLTTEYITWRWYFFIGTIILGVTCAVAFITIPNDRKSTREENKHVKMDWWGGLTIVPGLILTTFAITDGAHAEPGGWETPYIIVTFVLGVLLLGAAVYVEGWVAEQPLLPFDLFSPKYMGRFAVALFLAYGVFGVFLFYASFQISVTMGQSAIITAVWFAPMAIGGVLLATVGGFTLHLLPGRLLLIISALGSLACVLLFAFMPADGNFWAWVFPAMLGATIGVDITFVVSNVFITANIARHRQGLAGALINSLLFLGISFFLGLSDLAVSEDEKRGGKEGHKVAFWFATACATVVLLIFMTIKVGKAESDLTLEEKAEKERLEEEERRRAAEAAS</sequence>
<evidence type="ECO:0000313" key="8">
    <source>
        <dbReference type="EMBL" id="KAK4223438.1"/>
    </source>
</evidence>
<dbReference type="GO" id="GO:0016020">
    <property type="term" value="C:membrane"/>
    <property type="evidence" value="ECO:0007669"/>
    <property type="project" value="UniProtKB-SubCell"/>
</dbReference>
<feature type="region of interest" description="Disordered" evidence="5">
    <location>
        <begin position="1"/>
        <end position="24"/>
    </location>
</feature>
<accession>A0AAN7BHM1</accession>
<organism evidence="8 9">
    <name type="scientific">Podospora fimiseda</name>
    <dbReference type="NCBI Taxonomy" id="252190"/>
    <lineage>
        <taxon>Eukaryota</taxon>
        <taxon>Fungi</taxon>
        <taxon>Dikarya</taxon>
        <taxon>Ascomycota</taxon>
        <taxon>Pezizomycotina</taxon>
        <taxon>Sordariomycetes</taxon>
        <taxon>Sordariomycetidae</taxon>
        <taxon>Sordariales</taxon>
        <taxon>Podosporaceae</taxon>
        <taxon>Podospora</taxon>
    </lineage>
</organism>
<feature type="transmembrane region" description="Helical" evidence="6">
    <location>
        <begin position="272"/>
        <end position="292"/>
    </location>
</feature>
<feature type="transmembrane region" description="Helical" evidence="6">
    <location>
        <begin position="345"/>
        <end position="370"/>
    </location>
</feature>
<feature type="transmembrane region" description="Helical" evidence="6">
    <location>
        <begin position="173"/>
        <end position="196"/>
    </location>
</feature>
<dbReference type="Pfam" id="PF07690">
    <property type="entry name" value="MFS_1"/>
    <property type="match status" value="1"/>
</dbReference>
<dbReference type="Gene3D" id="1.20.1720.10">
    <property type="entry name" value="Multidrug resistance protein D"/>
    <property type="match status" value="1"/>
</dbReference>
<proteinExistence type="predicted"/>
<dbReference type="InterPro" id="IPR020846">
    <property type="entry name" value="MFS_dom"/>
</dbReference>